<evidence type="ECO:0000313" key="5">
    <source>
        <dbReference type="Proteomes" id="UP000590442"/>
    </source>
</evidence>
<dbReference type="SUPFAM" id="SSF52821">
    <property type="entry name" value="Rhodanese/Cell cycle control phosphatase"/>
    <property type="match status" value="2"/>
</dbReference>
<dbReference type="Pfam" id="PF00581">
    <property type="entry name" value="Rhodanese"/>
    <property type="match status" value="2"/>
</dbReference>
<comment type="caution">
    <text evidence="4">The sequence shown here is derived from an EMBL/GenBank/DDBJ whole genome shotgun (WGS) entry which is preliminary data.</text>
</comment>
<dbReference type="AlphaFoldDB" id="A0A846QTM3"/>
<feature type="domain" description="Rhodanese" evidence="3">
    <location>
        <begin position="162"/>
        <end position="271"/>
    </location>
</feature>
<dbReference type="FunFam" id="3.40.250.10:FF:000001">
    <property type="entry name" value="Sulfurtransferase"/>
    <property type="match status" value="1"/>
</dbReference>
<dbReference type="Proteomes" id="UP000590442">
    <property type="component" value="Unassembled WGS sequence"/>
</dbReference>
<organism evidence="4 5">
    <name type="scientific">Saonia flava</name>
    <dbReference type="NCBI Taxonomy" id="523696"/>
    <lineage>
        <taxon>Bacteria</taxon>
        <taxon>Pseudomonadati</taxon>
        <taxon>Bacteroidota</taxon>
        <taxon>Flavobacteriia</taxon>
        <taxon>Flavobacteriales</taxon>
        <taxon>Flavobacteriaceae</taxon>
        <taxon>Saonia</taxon>
    </lineage>
</organism>
<name>A0A846QTM3_9FLAO</name>
<dbReference type="PANTHER" id="PTHR11364:SF27">
    <property type="entry name" value="SULFURTRANSFERASE"/>
    <property type="match status" value="1"/>
</dbReference>
<dbReference type="SMART" id="SM00450">
    <property type="entry name" value="RHOD"/>
    <property type="match status" value="2"/>
</dbReference>
<dbReference type="InterPro" id="IPR045078">
    <property type="entry name" value="TST/MPST-like"/>
</dbReference>
<dbReference type="GO" id="GO:0016784">
    <property type="term" value="F:3-mercaptopyruvate sulfurtransferase activity"/>
    <property type="evidence" value="ECO:0007669"/>
    <property type="project" value="UniProtKB-EC"/>
</dbReference>
<dbReference type="InterPro" id="IPR001763">
    <property type="entry name" value="Rhodanese-like_dom"/>
</dbReference>
<dbReference type="EC" id="2.8.1.1" evidence="4"/>
<dbReference type="EMBL" id="JAATJJ010000001">
    <property type="protein sequence ID" value="NJB69693.1"/>
    <property type="molecule type" value="Genomic_DNA"/>
</dbReference>
<keyword evidence="4" id="KW-0670">Pyruvate</keyword>
<dbReference type="CDD" id="cd01449">
    <property type="entry name" value="TST_Repeat_2"/>
    <property type="match status" value="1"/>
</dbReference>
<dbReference type="GO" id="GO:0004792">
    <property type="term" value="F:thiosulfate-cyanide sulfurtransferase activity"/>
    <property type="evidence" value="ECO:0007669"/>
    <property type="project" value="UniProtKB-EC"/>
</dbReference>
<keyword evidence="5" id="KW-1185">Reference proteome</keyword>
<dbReference type="RefSeq" id="WP_167959874.1">
    <property type="nucleotide sequence ID" value="NZ_JAATJJ010000001.1"/>
</dbReference>
<evidence type="ECO:0000259" key="3">
    <source>
        <dbReference type="PROSITE" id="PS50206"/>
    </source>
</evidence>
<keyword evidence="2" id="KW-0677">Repeat</keyword>
<sequence length="276" mass="31082">MEPLVSVEWLQENLNNPKLIILDATVKNTIANIDTVYPGIQIKNARFFDIKNSFSDKESALPTTMLSPETFTQECRKLGIKKDSIVIIYDGLGIYSSPRAWWMFKIMGFQNVAVLDGGLPVWIEKGYETEAKEIKFYNLGDFTADYQKDLVVTNEDLIKNIESKEATVLDARSKARFYGEVAEPREGYKSGHIPNSINLPYSKLLKDGKFLPKTELKKVIEKLNLNDSPQIFTCGSGMTACIILLGCQLVNANNKALYDGSWAEWGQESCDFPIVK</sequence>
<dbReference type="PROSITE" id="PS50206">
    <property type="entry name" value="RHODANESE_3"/>
    <property type="match status" value="2"/>
</dbReference>
<gene>
    <name evidence="4" type="ORF">GGR42_000155</name>
</gene>
<dbReference type="CDD" id="cd01448">
    <property type="entry name" value="TST_Repeat_1"/>
    <property type="match status" value="1"/>
</dbReference>
<evidence type="ECO:0000313" key="4">
    <source>
        <dbReference type="EMBL" id="NJB69693.1"/>
    </source>
</evidence>
<accession>A0A846QTM3</accession>
<dbReference type="PANTHER" id="PTHR11364">
    <property type="entry name" value="THIOSULFATE SULFERTANSFERASE"/>
    <property type="match status" value="1"/>
</dbReference>
<dbReference type="Gene3D" id="3.40.250.10">
    <property type="entry name" value="Rhodanese-like domain"/>
    <property type="match status" value="2"/>
</dbReference>
<protein>
    <submittedName>
        <fullName evidence="4">Thiosulfate/3-mercaptopyruvate sulfurtransferase</fullName>
        <ecNumber evidence="4">2.8.1.1</ecNumber>
        <ecNumber evidence="4">2.8.1.2</ecNumber>
    </submittedName>
</protein>
<dbReference type="InterPro" id="IPR036873">
    <property type="entry name" value="Rhodanese-like_dom_sf"/>
</dbReference>
<proteinExistence type="predicted"/>
<evidence type="ECO:0000256" key="1">
    <source>
        <dbReference type="ARBA" id="ARBA00022679"/>
    </source>
</evidence>
<dbReference type="EC" id="2.8.1.2" evidence="4"/>
<keyword evidence="1 4" id="KW-0808">Transferase</keyword>
<evidence type="ECO:0000256" key="2">
    <source>
        <dbReference type="ARBA" id="ARBA00022737"/>
    </source>
</evidence>
<feature type="domain" description="Rhodanese" evidence="3">
    <location>
        <begin position="15"/>
        <end position="131"/>
    </location>
</feature>
<reference evidence="4 5" key="1">
    <citation type="submission" date="2020-03" db="EMBL/GenBank/DDBJ databases">
        <title>Genomic Encyclopedia of Type Strains, Phase IV (KMG-IV): sequencing the most valuable type-strain genomes for metagenomic binning, comparative biology and taxonomic classification.</title>
        <authorList>
            <person name="Goeker M."/>
        </authorList>
    </citation>
    <scope>NUCLEOTIDE SEQUENCE [LARGE SCALE GENOMIC DNA]</scope>
    <source>
        <strain evidence="4 5">DSM 29762</strain>
    </source>
</reference>